<name>A0AAD5DUU8_9CHLO</name>
<dbReference type="EMBL" id="JADXDR010000051">
    <property type="protein sequence ID" value="KAI7842535.1"/>
    <property type="molecule type" value="Genomic_DNA"/>
</dbReference>
<accession>A0AAD5DUU8</accession>
<feature type="region of interest" description="Disordered" evidence="1">
    <location>
        <begin position="1"/>
        <end position="97"/>
    </location>
</feature>
<organism evidence="2 3">
    <name type="scientific">Chlorella ohadii</name>
    <dbReference type="NCBI Taxonomy" id="2649997"/>
    <lineage>
        <taxon>Eukaryota</taxon>
        <taxon>Viridiplantae</taxon>
        <taxon>Chlorophyta</taxon>
        <taxon>core chlorophytes</taxon>
        <taxon>Trebouxiophyceae</taxon>
        <taxon>Chlorellales</taxon>
        <taxon>Chlorellaceae</taxon>
        <taxon>Chlorella clade</taxon>
        <taxon>Chlorella</taxon>
    </lineage>
</organism>
<feature type="compositionally biased region" description="Low complexity" evidence="1">
    <location>
        <begin position="73"/>
        <end position="95"/>
    </location>
</feature>
<gene>
    <name evidence="2" type="ORF">COHA_003772</name>
</gene>
<reference evidence="2" key="1">
    <citation type="submission" date="2020-11" db="EMBL/GenBank/DDBJ databases">
        <title>Chlorella ohadii genome sequencing and assembly.</title>
        <authorList>
            <person name="Murik O."/>
            <person name="Treves H."/>
            <person name="Kedem I."/>
            <person name="Shotland Y."/>
            <person name="Kaplan A."/>
        </authorList>
    </citation>
    <scope>NUCLEOTIDE SEQUENCE</scope>
    <source>
        <strain evidence="2">1</strain>
    </source>
</reference>
<keyword evidence="3" id="KW-1185">Reference proteome</keyword>
<protein>
    <submittedName>
        <fullName evidence="2">Uncharacterized protein</fullName>
    </submittedName>
</protein>
<evidence type="ECO:0000313" key="2">
    <source>
        <dbReference type="EMBL" id="KAI7842535.1"/>
    </source>
</evidence>
<evidence type="ECO:0000256" key="1">
    <source>
        <dbReference type="SAM" id="MobiDB-lite"/>
    </source>
</evidence>
<sequence>MEATDDELLLSEGGGEMDGGSMDLPPLQQMSELDELTWLASHPPDSEAAHTSSSSSGDGSSSGGGDAGMHLWAAAGQPPHAAQHAQQAQAAQQAQRHPGHIVGLAGSAAEGRSPAGLQGPLQLRVGSDLLSVRPLWIAIYQPEEGGPAKLFESVSPLLPDLVGRLSADIAPFCSVSGLKFGPADAAAGPWRNFFVGLVGAVAADEDDILWPNQVLHRDRVLFNVRNGWDVAKFLSEPQKEDVEEHRDNLLRLAAERGYRRGWCWHMLRLRWGEATLRGMGLEKL</sequence>
<proteinExistence type="predicted"/>
<dbReference type="Proteomes" id="UP001205105">
    <property type="component" value="Unassembled WGS sequence"/>
</dbReference>
<evidence type="ECO:0000313" key="3">
    <source>
        <dbReference type="Proteomes" id="UP001205105"/>
    </source>
</evidence>
<comment type="caution">
    <text evidence="2">The sequence shown here is derived from an EMBL/GenBank/DDBJ whole genome shotgun (WGS) entry which is preliminary data.</text>
</comment>
<dbReference type="AlphaFoldDB" id="A0AAD5DUU8"/>